<name>A0AA42DLR2_9FIRM</name>
<evidence type="ECO:0000256" key="1">
    <source>
        <dbReference type="ARBA" id="ARBA00023125"/>
    </source>
</evidence>
<feature type="DNA-binding region" description="H-T-H motif" evidence="2">
    <location>
        <begin position="34"/>
        <end position="53"/>
    </location>
</feature>
<dbReference type="InterPro" id="IPR001647">
    <property type="entry name" value="HTH_TetR"/>
</dbReference>
<dbReference type="InterPro" id="IPR050624">
    <property type="entry name" value="HTH-type_Tx_Regulator"/>
</dbReference>
<dbReference type="PROSITE" id="PS50977">
    <property type="entry name" value="HTH_TETR_2"/>
    <property type="match status" value="1"/>
</dbReference>
<dbReference type="PANTHER" id="PTHR43479">
    <property type="entry name" value="ACREF/ENVCD OPERON REPRESSOR-RELATED"/>
    <property type="match status" value="1"/>
</dbReference>
<keyword evidence="5" id="KW-1185">Reference proteome</keyword>
<dbReference type="Proteomes" id="UP001169242">
    <property type="component" value="Unassembled WGS sequence"/>
</dbReference>
<evidence type="ECO:0000259" key="3">
    <source>
        <dbReference type="PROSITE" id="PS50977"/>
    </source>
</evidence>
<dbReference type="InterPro" id="IPR039532">
    <property type="entry name" value="TetR_C_Firmicutes"/>
</dbReference>
<dbReference type="EMBL" id="JAQIFT010000021">
    <property type="protein sequence ID" value="MDA3730993.1"/>
    <property type="molecule type" value="Genomic_DNA"/>
</dbReference>
<accession>A0AA42DLR2</accession>
<comment type="caution">
    <text evidence="4">The sequence shown here is derived from an EMBL/GenBank/DDBJ whole genome shotgun (WGS) entry which is preliminary data.</text>
</comment>
<reference evidence="4" key="1">
    <citation type="journal article" date="2023" name="Int. J. Syst. Evol. Microbiol.">
        <title>&lt;i&gt;Holtiella tumoricola&lt;/i&gt; gen. nov. sp. nov., isolated from a human clinical sample.</title>
        <authorList>
            <person name="Allen-Vercoe E."/>
            <person name="Daigneault M.C."/>
            <person name="Vancuren S.J."/>
            <person name="Cochrane K."/>
            <person name="O'Neal L.L."/>
            <person name="Sankaranarayanan K."/>
            <person name="Lawson P.A."/>
        </authorList>
    </citation>
    <scope>NUCLEOTIDE SEQUENCE</scope>
    <source>
        <strain evidence="4">CC70A</strain>
    </source>
</reference>
<feature type="domain" description="HTH tetR-type" evidence="3">
    <location>
        <begin position="11"/>
        <end position="71"/>
    </location>
</feature>
<keyword evidence="1 2" id="KW-0238">DNA-binding</keyword>
<gene>
    <name evidence="4" type="ORF">PBV87_05705</name>
</gene>
<organism evidence="4 5">
    <name type="scientific">Holtiella tumoricola</name>
    <dbReference type="NCBI Taxonomy" id="3018743"/>
    <lineage>
        <taxon>Bacteria</taxon>
        <taxon>Bacillati</taxon>
        <taxon>Bacillota</taxon>
        <taxon>Clostridia</taxon>
        <taxon>Lachnospirales</taxon>
        <taxon>Cellulosilyticaceae</taxon>
        <taxon>Holtiella</taxon>
    </lineage>
</organism>
<dbReference type="Pfam" id="PF00440">
    <property type="entry name" value="TetR_N"/>
    <property type="match status" value="1"/>
</dbReference>
<dbReference type="Pfam" id="PF14278">
    <property type="entry name" value="TetR_C_8"/>
    <property type="match status" value="1"/>
</dbReference>
<dbReference type="AlphaFoldDB" id="A0AA42DLR2"/>
<sequence>MYQKKRDKRSIQSSDWIYEALKQLMTEKDYSQITITEIVNTANIGRTTFYRNFDSIDDVLRLRCLDAFSHFRAYCIDYYLLNPLESRTFLKPFLRYWYEHSEIIELLVKAHRENIIKECLAAEVDFFIQSSTIKENEIICTHLNYFIEMRIANCMSILTEWIKNGKDIPPDTLAEIIELQVKESYKFTLFI</sequence>
<dbReference type="InterPro" id="IPR009057">
    <property type="entry name" value="Homeodomain-like_sf"/>
</dbReference>
<protein>
    <submittedName>
        <fullName evidence="4">TetR/AcrR family transcriptional regulator</fullName>
    </submittedName>
</protein>
<dbReference type="PANTHER" id="PTHR43479:SF11">
    <property type="entry name" value="ACREF_ENVCD OPERON REPRESSOR-RELATED"/>
    <property type="match status" value="1"/>
</dbReference>
<dbReference type="Gene3D" id="1.10.357.10">
    <property type="entry name" value="Tetracycline Repressor, domain 2"/>
    <property type="match status" value="1"/>
</dbReference>
<proteinExistence type="predicted"/>
<dbReference type="RefSeq" id="WP_271011464.1">
    <property type="nucleotide sequence ID" value="NZ_JAQIFT010000021.1"/>
</dbReference>
<evidence type="ECO:0000313" key="5">
    <source>
        <dbReference type="Proteomes" id="UP001169242"/>
    </source>
</evidence>
<evidence type="ECO:0000256" key="2">
    <source>
        <dbReference type="PROSITE-ProRule" id="PRU00335"/>
    </source>
</evidence>
<dbReference type="SUPFAM" id="SSF46689">
    <property type="entry name" value="Homeodomain-like"/>
    <property type="match status" value="1"/>
</dbReference>
<dbReference type="GO" id="GO:0003677">
    <property type="term" value="F:DNA binding"/>
    <property type="evidence" value="ECO:0007669"/>
    <property type="project" value="UniProtKB-UniRule"/>
</dbReference>
<evidence type="ECO:0000313" key="4">
    <source>
        <dbReference type="EMBL" id="MDA3730993.1"/>
    </source>
</evidence>